<proteinExistence type="predicted"/>
<protein>
    <recommendedName>
        <fullName evidence="2">DUF4283 domain-containing protein</fullName>
    </recommendedName>
</protein>
<keyword evidence="4" id="KW-1185">Reference proteome</keyword>
<evidence type="ECO:0000256" key="1">
    <source>
        <dbReference type="SAM" id="MobiDB-lite"/>
    </source>
</evidence>
<dbReference type="PANTHER" id="PTHR31286">
    <property type="entry name" value="GLYCINE-RICH CELL WALL STRUCTURAL PROTEIN 1.8-LIKE"/>
    <property type="match status" value="1"/>
</dbReference>
<evidence type="ECO:0000313" key="3">
    <source>
        <dbReference type="EMBL" id="CAH9132113.1"/>
    </source>
</evidence>
<dbReference type="InterPro" id="IPR025558">
    <property type="entry name" value="DUF4283"/>
</dbReference>
<feature type="compositionally biased region" description="Polar residues" evidence="1">
    <location>
        <begin position="384"/>
        <end position="397"/>
    </location>
</feature>
<gene>
    <name evidence="3" type="ORF">CEPIT_LOCUS31912</name>
</gene>
<feature type="region of interest" description="Disordered" evidence="1">
    <location>
        <begin position="63"/>
        <end position="96"/>
    </location>
</feature>
<feature type="region of interest" description="Disordered" evidence="1">
    <location>
        <begin position="361"/>
        <end position="422"/>
    </location>
</feature>
<dbReference type="Proteomes" id="UP001152523">
    <property type="component" value="Unassembled WGS sequence"/>
</dbReference>
<feature type="domain" description="DUF4283" evidence="2">
    <location>
        <begin position="151"/>
        <end position="230"/>
    </location>
</feature>
<dbReference type="EMBL" id="CAMAPF010000967">
    <property type="protein sequence ID" value="CAH9132113.1"/>
    <property type="molecule type" value="Genomic_DNA"/>
</dbReference>
<evidence type="ECO:0000259" key="2">
    <source>
        <dbReference type="Pfam" id="PF14111"/>
    </source>
</evidence>
<evidence type="ECO:0000313" key="4">
    <source>
        <dbReference type="Proteomes" id="UP001152523"/>
    </source>
</evidence>
<dbReference type="PANTHER" id="PTHR31286:SF168">
    <property type="entry name" value="DUF4283 DOMAIN-CONTAINING PROTEIN"/>
    <property type="match status" value="1"/>
</dbReference>
<dbReference type="Pfam" id="PF14111">
    <property type="entry name" value="DUF4283"/>
    <property type="match status" value="1"/>
</dbReference>
<accession>A0AAV0F990</accession>
<dbReference type="AlphaFoldDB" id="A0AAV0F990"/>
<reference evidence="3" key="1">
    <citation type="submission" date="2022-07" db="EMBL/GenBank/DDBJ databases">
        <authorList>
            <person name="Macas J."/>
            <person name="Novak P."/>
            <person name="Neumann P."/>
        </authorList>
    </citation>
    <scope>NUCLEOTIDE SEQUENCE</scope>
</reference>
<comment type="caution">
    <text evidence="3">The sequence shown here is derived from an EMBL/GenBank/DDBJ whole genome shotgun (WGS) entry which is preliminary data.</text>
</comment>
<organism evidence="3 4">
    <name type="scientific">Cuscuta epithymum</name>
    <dbReference type="NCBI Taxonomy" id="186058"/>
    <lineage>
        <taxon>Eukaryota</taxon>
        <taxon>Viridiplantae</taxon>
        <taxon>Streptophyta</taxon>
        <taxon>Embryophyta</taxon>
        <taxon>Tracheophyta</taxon>
        <taxon>Spermatophyta</taxon>
        <taxon>Magnoliopsida</taxon>
        <taxon>eudicotyledons</taxon>
        <taxon>Gunneridae</taxon>
        <taxon>Pentapetalae</taxon>
        <taxon>asterids</taxon>
        <taxon>lamiids</taxon>
        <taxon>Solanales</taxon>
        <taxon>Convolvulaceae</taxon>
        <taxon>Cuscuteae</taxon>
        <taxon>Cuscuta</taxon>
        <taxon>Cuscuta subgen. Cuscuta</taxon>
    </lineage>
</organism>
<dbReference type="InterPro" id="IPR040256">
    <property type="entry name" value="At4g02000-like"/>
</dbReference>
<feature type="compositionally biased region" description="Low complexity" evidence="1">
    <location>
        <begin position="404"/>
        <end position="413"/>
    </location>
</feature>
<name>A0AAV0F990_9ASTE</name>
<sequence length="545" mass="59932">MVRSKQGPGVAARITRSSRFSALEDADEEFPTLKAAKLVKVGETNPSGTAKTKASGYTTLDAMEATGSGTPNLKEQPAGAAKEPAFGTTGANKAQHVQPITTQTVVSGEIKSWNSLFRDNRDPKNGIKLKYVPPKGETLDFGDRVLPSMVEMWGYCLVGQFTGKFPGLKAVHDLKAKWGVKCLVRSHNKGWIIFKFQNEEDRSKVLLEGPYTVFGKLLMLKVLSEDFTFEDEEFLKIPIWTKFPKLPMSLWNDEAMSEVASMVGVPITTDKITQERANNDYARVLIEVDVSKPPPLHFPIRLPSRKVIKQNVLYETFPNFCFQCKEFGHHPFICKKLAKRDDGEREKEKCIEENEKIGKVAAKPQTAAAQGSNPTGLAPDPTGSLAQTATATVQELQTAPHPPGGLTDPTGPTSQGSANDKMGAALKKNPQTEGLSKDVDKDFEAGLVDTERIVMDEKDLKLNDVVFKCAVINDKTLKLAVKPFKFVHASVIIVDTSLRLTDDLDRKGLTFTAKCLKGMPGVTKKKGEVCFDSKFTSPFRTFFGL</sequence>